<name>A0A0A1U4C6_ENTIV</name>
<dbReference type="PROSITE" id="PS51379">
    <property type="entry name" value="4FE4S_FER_2"/>
    <property type="match status" value="1"/>
</dbReference>
<gene>
    <name evidence="3" type="ORF">EIN_161440</name>
</gene>
<reference evidence="3 4" key="1">
    <citation type="submission" date="2012-10" db="EMBL/GenBank/DDBJ databases">
        <authorList>
            <person name="Zafar N."/>
            <person name="Inman J."/>
            <person name="Hall N."/>
            <person name="Lorenzi H."/>
            <person name="Caler E."/>
        </authorList>
    </citation>
    <scope>NUCLEOTIDE SEQUENCE [LARGE SCALE GENOMIC DNA]</scope>
    <source>
        <strain evidence="3 4">IP1</strain>
    </source>
</reference>
<dbReference type="AlphaFoldDB" id="A0A0A1U4C6"/>
<keyword evidence="1" id="KW-0472">Membrane</keyword>
<dbReference type="InterPro" id="IPR009030">
    <property type="entry name" value="Growth_fac_rcpt_cys_sf"/>
</dbReference>
<protein>
    <recommendedName>
        <fullName evidence="2">4Fe-4S ferredoxin-type domain-containing protein</fullName>
    </recommendedName>
</protein>
<dbReference type="SUPFAM" id="SSF57184">
    <property type="entry name" value="Growth factor receptor domain"/>
    <property type="match status" value="2"/>
</dbReference>
<sequence length="588" mass="65507">MLFFLFFTLLYASKPKTEDYANPDCTHSSCTSCPTSADVCDACRINFVLSEGKCIYQTEAHCLNSVDGYCTECQEGYKLDIDSGVCISGEDGCGEYEAKGVCYACKPSYVKNADNTCNKCATISHCIDYANDCTCNSCVLNYHPSDDKKTCTSEDVHCTQIDVVEGKYQCNLCCSGFYLNTTTHVCMKGSDATCILYEMQADDKVVCTECLPGYVLFDDKSCKNITEVFGPNCVATDSNNKCEKCMDEFYPKDKTCEKCTLFCDYCNENECKQCHETTAYNTTDKTCVPCDEHCYACQITDNEKTCTVCYADSVLIDGHCVKSTLPAFTCKTDAANKEECETTAQNCVYETVSETLSMCTYKGSNCTEWDTNNECTKCVLGYKQNPDKKSTCTIIDDNCALYKETTDGTQVKCVSCKAKYFLTDDFKCSRCGDFCANTCEYSAENCDEFECSDYVCGKCASDYNKCDQCIYQTVNKVENNKCGPNACIEPLADGKCSVCMQYSDTYTYVPNPYTDPERMPKYVSYYLADENMSCEIKSGESESDDLTWLWITLGVVGGVVLIAAIILIIVAVVFFMKKKSSKYQEIDK</sequence>
<organism evidence="3 4">
    <name type="scientific">Entamoeba invadens IP1</name>
    <dbReference type="NCBI Taxonomy" id="370355"/>
    <lineage>
        <taxon>Eukaryota</taxon>
        <taxon>Amoebozoa</taxon>
        <taxon>Evosea</taxon>
        <taxon>Archamoebae</taxon>
        <taxon>Mastigamoebida</taxon>
        <taxon>Entamoebidae</taxon>
        <taxon>Entamoeba</taxon>
    </lineage>
</organism>
<evidence type="ECO:0000259" key="2">
    <source>
        <dbReference type="PROSITE" id="PS51379"/>
    </source>
</evidence>
<dbReference type="PANTHER" id="PTHR45756:SF1">
    <property type="entry name" value="PROTEIN KINASE DOMAIN CONTAINING PROTEIN"/>
    <property type="match status" value="1"/>
</dbReference>
<dbReference type="GeneID" id="14885568"/>
<dbReference type="VEuPathDB" id="AmoebaDB:EIN_161440"/>
<feature type="domain" description="4Fe-4S ferredoxin-type" evidence="2">
    <location>
        <begin position="419"/>
        <end position="449"/>
    </location>
</feature>
<keyword evidence="1" id="KW-0812">Transmembrane</keyword>
<feature type="transmembrane region" description="Helical" evidence="1">
    <location>
        <begin position="548"/>
        <end position="575"/>
    </location>
</feature>
<dbReference type="RefSeq" id="XP_004185896.1">
    <property type="nucleotide sequence ID" value="XM_004185848.1"/>
</dbReference>
<dbReference type="OrthoDB" id="10268124at2759"/>
<dbReference type="PANTHER" id="PTHR45756">
    <property type="entry name" value="PALMITOYLTRANSFERASE"/>
    <property type="match status" value="1"/>
</dbReference>
<dbReference type="OMA" id="ITHTECK"/>
<accession>A0A0A1U4C6</accession>
<dbReference type="EMBL" id="KB206960">
    <property type="protein sequence ID" value="ELP86550.1"/>
    <property type="molecule type" value="Genomic_DNA"/>
</dbReference>
<proteinExistence type="predicted"/>
<dbReference type="Proteomes" id="UP000014680">
    <property type="component" value="Unassembled WGS sequence"/>
</dbReference>
<dbReference type="KEGG" id="eiv:EIN_161440"/>
<dbReference type="InterPro" id="IPR053215">
    <property type="entry name" value="TKL_Ser/Thr_kinase"/>
</dbReference>
<dbReference type="InterPro" id="IPR017896">
    <property type="entry name" value="4Fe4S_Fe-S-bd"/>
</dbReference>
<keyword evidence="1" id="KW-1133">Transmembrane helix</keyword>
<evidence type="ECO:0000313" key="3">
    <source>
        <dbReference type="EMBL" id="ELP86550.1"/>
    </source>
</evidence>
<keyword evidence="4" id="KW-1185">Reference proteome</keyword>
<evidence type="ECO:0000313" key="4">
    <source>
        <dbReference type="Proteomes" id="UP000014680"/>
    </source>
</evidence>
<evidence type="ECO:0000256" key="1">
    <source>
        <dbReference type="SAM" id="Phobius"/>
    </source>
</evidence>